<organism evidence="7 8">
    <name type="scientific">Anaerobacillus alkaliphilus</name>
    <dbReference type="NCBI Taxonomy" id="1548597"/>
    <lineage>
        <taxon>Bacteria</taxon>
        <taxon>Bacillati</taxon>
        <taxon>Bacillota</taxon>
        <taxon>Bacilli</taxon>
        <taxon>Bacillales</taxon>
        <taxon>Bacillaceae</taxon>
        <taxon>Anaerobacillus</taxon>
    </lineage>
</organism>
<dbReference type="GO" id="GO:0110001">
    <property type="term" value="C:toxin-antitoxin complex"/>
    <property type="evidence" value="ECO:0007669"/>
    <property type="project" value="InterPro"/>
</dbReference>
<keyword evidence="2" id="KW-1277">Toxin-antitoxin system</keyword>
<dbReference type="GO" id="GO:0004540">
    <property type="term" value="F:RNA nuclease activity"/>
    <property type="evidence" value="ECO:0007669"/>
    <property type="project" value="InterPro"/>
</dbReference>
<gene>
    <name evidence="7" type="ORF">DS745_22990</name>
</gene>
<evidence type="ECO:0000313" key="8">
    <source>
        <dbReference type="Proteomes" id="UP000290649"/>
    </source>
</evidence>
<dbReference type="GO" id="GO:0000166">
    <property type="term" value="F:nucleotide binding"/>
    <property type="evidence" value="ECO:0007669"/>
    <property type="project" value="UniProtKB-KW"/>
</dbReference>
<keyword evidence="1" id="KW-0597">Phosphoprotein</keyword>
<reference evidence="7 8" key="1">
    <citation type="journal article" date="2019" name="Int. J. Syst. Evol. Microbiol.">
        <title>Anaerobacillus alkaliphilus sp. nov., a novel alkaliphilic and moderately halophilic bacterium.</title>
        <authorList>
            <person name="Borsodi A.K."/>
            <person name="Aszalos J.M."/>
            <person name="Bihari P."/>
            <person name="Nagy I."/>
            <person name="Schumann P."/>
            <person name="Sproer C."/>
            <person name="Kovacs A.L."/>
            <person name="Boka K."/>
            <person name="Dobosy P."/>
            <person name="Ovari M."/>
            <person name="Szili-Kovacs T."/>
            <person name="Toth E."/>
        </authorList>
    </citation>
    <scope>NUCLEOTIDE SEQUENCE [LARGE SCALE GENOMIC DNA]</scope>
    <source>
        <strain evidence="7 8">B16-10</strain>
    </source>
</reference>
<keyword evidence="8" id="KW-1185">Reference proteome</keyword>
<evidence type="ECO:0000256" key="4">
    <source>
        <dbReference type="ARBA" id="ARBA00022741"/>
    </source>
</evidence>
<dbReference type="AlphaFoldDB" id="A0A4Q0VN57"/>
<dbReference type="InterPro" id="IPR051813">
    <property type="entry name" value="HepT_RNase_toxin"/>
</dbReference>
<sequence>MKTDRIYITHILECIDNINSYVQEEKDFLSSRLIQDAVIRNLEVIGEAINKGSKDLREREKLVPWSEMAGLRDVLIHNYFGVDLSIVWKVVENELPKIKPELQKIKANL</sequence>
<dbReference type="Proteomes" id="UP000290649">
    <property type="component" value="Unassembled WGS sequence"/>
</dbReference>
<dbReference type="Gene3D" id="1.20.120.580">
    <property type="entry name" value="bsu32300-like"/>
    <property type="match status" value="1"/>
</dbReference>
<keyword evidence="5" id="KW-0378">Hydrolase</keyword>
<dbReference type="PANTHER" id="PTHR34139">
    <property type="entry name" value="UPF0331 PROTEIN MJ0127"/>
    <property type="match status" value="1"/>
</dbReference>
<keyword evidence="3" id="KW-0540">Nuclease</keyword>
<proteinExistence type="inferred from homology"/>
<evidence type="ECO:0000256" key="3">
    <source>
        <dbReference type="ARBA" id="ARBA00022722"/>
    </source>
</evidence>
<protein>
    <submittedName>
        <fullName evidence="7">DUF86 domain-containing protein</fullName>
    </submittedName>
</protein>
<evidence type="ECO:0000256" key="5">
    <source>
        <dbReference type="ARBA" id="ARBA00022801"/>
    </source>
</evidence>
<dbReference type="InterPro" id="IPR037038">
    <property type="entry name" value="HepT-like_sf"/>
</dbReference>
<dbReference type="EMBL" id="QOUX01000047">
    <property type="protein sequence ID" value="RXI96573.1"/>
    <property type="molecule type" value="Genomic_DNA"/>
</dbReference>
<evidence type="ECO:0000313" key="7">
    <source>
        <dbReference type="EMBL" id="RXI96573.1"/>
    </source>
</evidence>
<name>A0A4Q0VN57_9BACI</name>
<dbReference type="RefSeq" id="WP_129080548.1">
    <property type="nucleotide sequence ID" value="NZ_QOUX01000047.1"/>
</dbReference>
<comment type="caution">
    <text evidence="7">The sequence shown here is derived from an EMBL/GenBank/DDBJ whole genome shotgun (WGS) entry which is preliminary data.</text>
</comment>
<dbReference type="GO" id="GO:0016787">
    <property type="term" value="F:hydrolase activity"/>
    <property type="evidence" value="ECO:0007669"/>
    <property type="project" value="UniProtKB-KW"/>
</dbReference>
<keyword evidence="4" id="KW-0547">Nucleotide-binding</keyword>
<dbReference type="OrthoDB" id="9810538at2"/>
<comment type="similarity">
    <text evidence="6">Belongs to the HepT RNase toxin family.</text>
</comment>
<evidence type="ECO:0000256" key="1">
    <source>
        <dbReference type="ARBA" id="ARBA00022553"/>
    </source>
</evidence>
<dbReference type="PANTHER" id="PTHR34139:SF1">
    <property type="entry name" value="RNASE MJ1380-RELATED"/>
    <property type="match status" value="1"/>
</dbReference>
<accession>A0A4Q0VN57</accession>
<evidence type="ECO:0000256" key="6">
    <source>
        <dbReference type="ARBA" id="ARBA00024207"/>
    </source>
</evidence>
<dbReference type="Pfam" id="PF01934">
    <property type="entry name" value="HepT-like"/>
    <property type="match status" value="1"/>
</dbReference>
<dbReference type="InterPro" id="IPR008201">
    <property type="entry name" value="HepT-like"/>
</dbReference>
<evidence type="ECO:0000256" key="2">
    <source>
        <dbReference type="ARBA" id="ARBA00022649"/>
    </source>
</evidence>